<evidence type="ECO:0000256" key="7">
    <source>
        <dbReference type="ARBA" id="ARBA00093797"/>
    </source>
</evidence>
<protein>
    <recommendedName>
        <fullName evidence="7">Flagellar protein FliT</fullName>
    </recommendedName>
</protein>
<dbReference type="EMBL" id="CP009285">
    <property type="protein sequence ID" value="AIQ61269.1"/>
    <property type="molecule type" value="Genomic_DNA"/>
</dbReference>
<keyword evidence="4" id="KW-0143">Chaperone</keyword>
<evidence type="ECO:0000313" key="9">
    <source>
        <dbReference type="EMBL" id="AIQ61269.1"/>
    </source>
</evidence>
<evidence type="ECO:0000256" key="3">
    <source>
        <dbReference type="ARBA" id="ARBA00022795"/>
    </source>
</evidence>
<feature type="coiled-coil region" evidence="8">
    <location>
        <begin position="65"/>
        <end position="92"/>
    </location>
</feature>
<evidence type="ECO:0000256" key="6">
    <source>
        <dbReference type="ARBA" id="ARBA00093785"/>
    </source>
</evidence>
<name>A0A089MXZ1_PAEBO</name>
<accession>A0A089MXZ1</accession>
<dbReference type="Pfam" id="PF05400">
    <property type="entry name" value="FliT"/>
    <property type="match status" value="1"/>
</dbReference>
<dbReference type="HOGENOM" id="CLU_170311_0_0_9"/>
<evidence type="ECO:0000256" key="4">
    <source>
        <dbReference type="ARBA" id="ARBA00023186"/>
    </source>
</evidence>
<evidence type="ECO:0000256" key="5">
    <source>
        <dbReference type="ARBA" id="ARBA00093765"/>
    </source>
</evidence>
<evidence type="ECO:0000256" key="8">
    <source>
        <dbReference type="SAM" id="Coils"/>
    </source>
</evidence>
<keyword evidence="3" id="KW-1005">Bacterial flagellum biogenesis</keyword>
<keyword evidence="8" id="KW-0175">Coiled coil</keyword>
<comment type="similarity">
    <text evidence="6">Belongs to the bacillales FliT family.</text>
</comment>
<dbReference type="InterPro" id="IPR008622">
    <property type="entry name" value="FliT"/>
</dbReference>
<reference evidence="9" key="1">
    <citation type="submission" date="2014-08" db="EMBL/GenBank/DDBJ databases">
        <title>Comparative genomics of the Paenibacillus odorifer group.</title>
        <authorList>
            <person name="den Bakker H.C."/>
            <person name="Tsai Y.-C.Y.-C."/>
            <person name="Martin N."/>
            <person name="Korlach J."/>
            <person name="Wiedmann M."/>
        </authorList>
    </citation>
    <scope>NUCLEOTIDE SEQUENCE [LARGE SCALE GENOMIC DNA]</scope>
    <source>
        <strain evidence="9">DSM 13188</strain>
    </source>
</reference>
<dbReference type="Proteomes" id="UP000029518">
    <property type="component" value="Chromosome"/>
</dbReference>
<dbReference type="RefSeq" id="WP_042218056.1">
    <property type="nucleotide sequence ID" value="NZ_CP009285.1"/>
</dbReference>
<organism evidence="9 10">
    <name type="scientific">Paenibacillus borealis</name>
    <dbReference type="NCBI Taxonomy" id="160799"/>
    <lineage>
        <taxon>Bacteria</taxon>
        <taxon>Bacillati</taxon>
        <taxon>Bacillota</taxon>
        <taxon>Bacilli</taxon>
        <taxon>Bacillales</taxon>
        <taxon>Paenibacillaceae</taxon>
        <taxon>Paenibacillus</taxon>
    </lineage>
</organism>
<dbReference type="KEGG" id="pbd:PBOR_33495"/>
<evidence type="ECO:0000313" key="10">
    <source>
        <dbReference type="Proteomes" id="UP000029518"/>
    </source>
</evidence>
<dbReference type="OrthoDB" id="2665869at2"/>
<evidence type="ECO:0000256" key="2">
    <source>
        <dbReference type="ARBA" id="ARBA00022490"/>
    </source>
</evidence>
<comment type="function">
    <text evidence="5">May act as an export chaperone for the filament capping protein FliD.</text>
</comment>
<sequence>MDELIRSLDLLTREMMSRLQEATYEELVVFVEERQKLVDSIAEKVAIYPSSAAQKQEIHRILGYDNELLDRMNALRQEAQNFLQKRGQAKIQRSAYEQNYTPDSILMDRKK</sequence>
<dbReference type="AlphaFoldDB" id="A0A089MXZ1"/>
<keyword evidence="10" id="KW-1185">Reference proteome</keyword>
<comment type="subcellular location">
    <subcellularLocation>
        <location evidence="1">Cytoplasm</location>
        <location evidence="1">Cytosol</location>
    </subcellularLocation>
</comment>
<evidence type="ECO:0000256" key="1">
    <source>
        <dbReference type="ARBA" id="ARBA00004514"/>
    </source>
</evidence>
<proteinExistence type="inferred from homology"/>
<gene>
    <name evidence="9" type="ORF">PBOR_33495</name>
</gene>
<keyword evidence="2" id="KW-0963">Cytoplasm</keyword>